<dbReference type="Proteomes" id="UP000185696">
    <property type="component" value="Unassembled WGS sequence"/>
</dbReference>
<reference evidence="2 3" key="1">
    <citation type="submission" date="2016-12" db="EMBL/GenBank/DDBJ databases">
        <title>The draft genome sequence of Actinophytocola xinjiangensis.</title>
        <authorList>
            <person name="Wang W."/>
            <person name="Yuan L."/>
        </authorList>
    </citation>
    <scope>NUCLEOTIDE SEQUENCE [LARGE SCALE GENOMIC DNA]</scope>
    <source>
        <strain evidence="2 3">CGMCC 4.4663</strain>
    </source>
</reference>
<keyword evidence="1" id="KW-1133">Transmembrane helix</keyword>
<organism evidence="2 3">
    <name type="scientific">Actinophytocola xinjiangensis</name>
    <dbReference type="NCBI Taxonomy" id="485602"/>
    <lineage>
        <taxon>Bacteria</taxon>
        <taxon>Bacillati</taxon>
        <taxon>Actinomycetota</taxon>
        <taxon>Actinomycetes</taxon>
        <taxon>Pseudonocardiales</taxon>
        <taxon>Pseudonocardiaceae</taxon>
    </lineage>
</organism>
<feature type="transmembrane region" description="Helical" evidence="1">
    <location>
        <begin position="27"/>
        <end position="45"/>
    </location>
</feature>
<comment type="caution">
    <text evidence="2">The sequence shown here is derived from an EMBL/GenBank/DDBJ whole genome shotgun (WGS) entry which is preliminary data.</text>
</comment>
<proteinExistence type="predicted"/>
<evidence type="ECO:0000313" key="3">
    <source>
        <dbReference type="Proteomes" id="UP000185696"/>
    </source>
</evidence>
<sequence>MLIGALVALPLAALLFAMTEMNVGARGSLSSMALLISLLAVRFNWARLTSVAVLAFLTVLWVPVIIVHLDDGVSQAASYTLIGAVVFVVGAVLAFLAPSNLYYQQAADWRRSRKQRST</sequence>
<dbReference type="AlphaFoldDB" id="A0A7Z1ASW9"/>
<gene>
    <name evidence="2" type="ORF">BLA60_41425</name>
</gene>
<evidence type="ECO:0000256" key="1">
    <source>
        <dbReference type="SAM" id="Phobius"/>
    </source>
</evidence>
<protein>
    <submittedName>
        <fullName evidence="2">Uncharacterized protein</fullName>
    </submittedName>
</protein>
<dbReference type="EMBL" id="MSIF01000049">
    <property type="protein sequence ID" value="OLF04302.1"/>
    <property type="molecule type" value="Genomic_DNA"/>
</dbReference>
<accession>A0A7Z1ASW9</accession>
<keyword evidence="3" id="KW-1185">Reference proteome</keyword>
<keyword evidence="1" id="KW-0472">Membrane</keyword>
<evidence type="ECO:0000313" key="2">
    <source>
        <dbReference type="EMBL" id="OLF04302.1"/>
    </source>
</evidence>
<feature type="transmembrane region" description="Helical" evidence="1">
    <location>
        <begin position="81"/>
        <end position="103"/>
    </location>
</feature>
<name>A0A7Z1ASW9_9PSEU</name>
<keyword evidence="1" id="KW-0812">Transmembrane</keyword>
<feature type="transmembrane region" description="Helical" evidence="1">
    <location>
        <begin position="52"/>
        <end position="69"/>
    </location>
</feature>